<feature type="transmembrane region" description="Helical" evidence="1">
    <location>
        <begin position="253"/>
        <end position="269"/>
    </location>
</feature>
<protein>
    <recommendedName>
        <fullName evidence="2">Reverse transcriptase zinc-binding domain-containing protein</fullName>
    </recommendedName>
</protein>
<evidence type="ECO:0000259" key="2">
    <source>
        <dbReference type="Pfam" id="PF13966"/>
    </source>
</evidence>
<proteinExistence type="predicted"/>
<feature type="domain" description="Reverse transcriptase zinc-binding" evidence="2">
    <location>
        <begin position="58"/>
        <end position="142"/>
    </location>
</feature>
<dbReference type="EMBL" id="CACVBM020001149">
    <property type="protein sequence ID" value="CAA7034512.1"/>
    <property type="molecule type" value="Genomic_DNA"/>
</dbReference>
<dbReference type="PANTHER" id="PTHR33116:SF84">
    <property type="entry name" value="RNA-DIRECTED DNA POLYMERASE"/>
    <property type="match status" value="1"/>
</dbReference>
<comment type="caution">
    <text evidence="3">The sequence shown here is derived from an EMBL/GenBank/DDBJ whole genome shotgun (WGS) entry which is preliminary data.</text>
</comment>
<dbReference type="Proteomes" id="UP000467841">
    <property type="component" value="Unassembled WGS sequence"/>
</dbReference>
<feature type="transmembrane region" description="Helical" evidence="1">
    <location>
        <begin position="224"/>
        <end position="247"/>
    </location>
</feature>
<dbReference type="OrthoDB" id="1938430at2759"/>
<reference evidence="3" key="1">
    <citation type="submission" date="2020-01" db="EMBL/GenBank/DDBJ databases">
        <authorList>
            <person name="Mishra B."/>
        </authorList>
    </citation>
    <scope>NUCLEOTIDE SEQUENCE [LARGE SCALE GENOMIC DNA]</scope>
</reference>
<dbReference type="AlphaFoldDB" id="A0A6D2J3N3"/>
<dbReference type="Pfam" id="PF13966">
    <property type="entry name" value="zf-RVT"/>
    <property type="match status" value="1"/>
</dbReference>
<name>A0A6D2J3N3_9BRAS</name>
<keyword evidence="1" id="KW-0812">Transmembrane</keyword>
<keyword evidence="1" id="KW-1133">Transmembrane helix</keyword>
<sequence length="270" mass="31210">MATVNQACTNSIWLISRGRHPILRLLRDVLPPNLPASLNSLQDEFLWKNSPSSEAGDFSSSKTWDFLHPVGQSFNWTKPIWFKERIPRHTFILWMAMRDRLFTRDKLRSWGLNVPSSCLLCDAYPESKSHLLTDCIYSREIWTGFFRRSGLSPPVSLEEIVVWSDSLSPQRKVNTNCKILVQAIVYCLWRDRNSRLHSSNSKPPHVLSKEIQTILRAKHRHQGVIPLHLVLSFQFVISLWLVAAAIVVVAYRFFWFLVGGSFVFPLFGVF</sequence>
<gene>
    <name evidence="3" type="ORF">MERR_LOCUS21747</name>
</gene>
<accession>A0A6D2J3N3</accession>
<keyword evidence="4" id="KW-1185">Reference proteome</keyword>
<dbReference type="InterPro" id="IPR026960">
    <property type="entry name" value="RVT-Znf"/>
</dbReference>
<organism evidence="3 4">
    <name type="scientific">Microthlaspi erraticum</name>
    <dbReference type="NCBI Taxonomy" id="1685480"/>
    <lineage>
        <taxon>Eukaryota</taxon>
        <taxon>Viridiplantae</taxon>
        <taxon>Streptophyta</taxon>
        <taxon>Embryophyta</taxon>
        <taxon>Tracheophyta</taxon>
        <taxon>Spermatophyta</taxon>
        <taxon>Magnoliopsida</taxon>
        <taxon>eudicotyledons</taxon>
        <taxon>Gunneridae</taxon>
        <taxon>Pentapetalae</taxon>
        <taxon>rosids</taxon>
        <taxon>malvids</taxon>
        <taxon>Brassicales</taxon>
        <taxon>Brassicaceae</taxon>
        <taxon>Coluteocarpeae</taxon>
        <taxon>Microthlaspi</taxon>
    </lineage>
</organism>
<evidence type="ECO:0000256" key="1">
    <source>
        <dbReference type="SAM" id="Phobius"/>
    </source>
</evidence>
<dbReference type="PANTHER" id="PTHR33116">
    <property type="entry name" value="REVERSE TRANSCRIPTASE ZINC-BINDING DOMAIN-CONTAINING PROTEIN-RELATED-RELATED"/>
    <property type="match status" value="1"/>
</dbReference>
<evidence type="ECO:0000313" key="3">
    <source>
        <dbReference type="EMBL" id="CAA7034512.1"/>
    </source>
</evidence>
<evidence type="ECO:0000313" key="4">
    <source>
        <dbReference type="Proteomes" id="UP000467841"/>
    </source>
</evidence>
<keyword evidence="1" id="KW-0472">Membrane</keyword>